<dbReference type="Proteomes" id="UP000262712">
    <property type="component" value="Chromosome"/>
</dbReference>
<evidence type="ECO:0000256" key="3">
    <source>
        <dbReference type="ARBA" id="ARBA00022729"/>
    </source>
</evidence>
<evidence type="ECO:0000256" key="1">
    <source>
        <dbReference type="ARBA" id="ARBA00004418"/>
    </source>
</evidence>
<dbReference type="RefSeq" id="WP_099342925.1">
    <property type="nucleotide sequence ID" value="NZ_CP032098.1"/>
</dbReference>
<dbReference type="EMBL" id="NXFY01000015">
    <property type="protein sequence ID" value="PHO17568.1"/>
    <property type="molecule type" value="Genomic_DNA"/>
</dbReference>
<dbReference type="PANTHER" id="PTHR38102">
    <property type="entry name" value="PERIPLASMIC CHAPERONE SPY"/>
    <property type="match status" value="1"/>
</dbReference>
<dbReference type="Pfam" id="PF07813">
    <property type="entry name" value="LTXXQ"/>
    <property type="match status" value="1"/>
</dbReference>
<reference evidence="6 9" key="2">
    <citation type="submission" date="2018-08" db="EMBL/GenBank/DDBJ databases">
        <title>Complete genome of the Arcobacter molluscorum type strain LMG 25693.</title>
        <authorList>
            <person name="Miller W.G."/>
            <person name="Yee E."/>
            <person name="Bono J.L."/>
        </authorList>
    </citation>
    <scope>NUCLEOTIDE SEQUENCE [LARGE SCALE GENOMIC DNA]</scope>
    <source>
        <strain evidence="6 9">CECT 7696</strain>
    </source>
</reference>
<comment type="similarity">
    <text evidence="2">Belongs to the CpxP/Spy family.</text>
</comment>
<dbReference type="AlphaFoldDB" id="A0A2G1DGE6"/>
<feature type="chain" id="PRO_5044573544" evidence="5">
    <location>
        <begin position="22"/>
        <end position="145"/>
    </location>
</feature>
<keyword evidence="8" id="KW-1185">Reference proteome</keyword>
<dbReference type="InterPro" id="IPR012899">
    <property type="entry name" value="LTXXQ"/>
</dbReference>
<keyword evidence="4" id="KW-0574">Periplasm</keyword>
<evidence type="ECO:0000256" key="5">
    <source>
        <dbReference type="SAM" id="SignalP"/>
    </source>
</evidence>
<sequence length="145" mass="16744">MKRKILAATLATTILTTGLFAYQNNGKQGCEYMNNKNSMYMNKKGSYYKHHGVMGVVQQLNLSAEQKIKIADIMKSNRGKMQTINDAFTKTEFDKNKFIKILSTKRENMIKLKAQMISDIYDILTKEQKEQFKVLLDLKTSRFKG</sequence>
<protein>
    <submittedName>
        <fullName evidence="6">CpxP family two-component system-associated protein</fullName>
    </submittedName>
</protein>
<dbReference type="Proteomes" id="UP000221222">
    <property type="component" value="Unassembled WGS sequence"/>
</dbReference>
<comment type="subcellular location">
    <subcellularLocation>
        <location evidence="1">Periplasm</location>
    </subcellularLocation>
</comment>
<dbReference type="GO" id="GO:0030288">
    <property type="term" value="C:outer membrane-bounded periplasmic space"/>
    <property type="evidence" value="ECO:0007669"/>
    <property type="project" value="TreeGrafter"/>
</dbReference>
<keyword evidence="3 5" id="KW-0732">Signal</keyword>
<accession>A0A2G1DGE6</accession>
<gene>
    <name evidence="6" type="ORF">AMOL_0466</name>
    <name evidence="7" type="ORF">CPU12_09730</name>
</gene>
<evidence type="ECO:0000313" key="9">
    <source>
        <dbReference type="Proteomes" id="UP000262712"/>
    </source>
</evidence>
<evidence type="ECO:0000313" key="6">
    <source>
        <dbReference type="EMBL" id="AXX91482.1"/>
    </source>
</evidence>
<evidence type="ECO:0000256" key="2">
    <source>
        <dbReference type="ARBA" id="ARBA00008441"/>
    </source>
</evidence>
<name>A0A2G1DGE6_9BACT</name>
<organism evidence="7 8">
    <name type="scientific">Malaciobacter molluscorum LMG 25693</name>
    <dbReference type="NCBI Taxonomy" id="870501"/>
    <lineage>
        <taxon>Bacteria</taxon>
        <taxon>Pseudomonadati</taxon>
        <taxon>Campylobacterota</taxon>
        <taxon>Epsilonproteobacteria</taxon>
        <taxon>Campylobacterales</taxon>
        <taxon>Arcobacteraceae</taxon>
        <taxon>Malaciobacter</taxon>
    </lineage>
</organism>
<evidence type="ECO:0000256" key="4">
    <source>
        <dbReference type="ARBA" id="ARBA00022764"/>
    </source>
</evidence>
<evidence type="ECO:0000313" key="7">
    <source>
        <dbReference type="EMBL" id="PHO17568.1"/>
    </source>
</evidence>
<dbReference type="KEGG" id="amol:AMOL_0466"/>
<dbReference type="EMBL" id="CP032098">
    <property type="protein sequence ID" value="AXX91482.1"/>
    <property type="molecule type" value="Genomic_DNA"/>
</dbReference>
<dbReference type="GO" id="GO:0051082">
    <property type="term" value="F:unfolded protein binding"/>
    <property type="evidence" value="ECO:0007669"/>
    <property type="project" value="TreeGrafter"/>
</dbReference>
<dbReference type="PANTHER" id="PTHR38102:SF1">
    <property type="entry name" value="PERIPLASMIC CHAPERONE SPY"/>
    <property type="match status" value="1"/>
</dbReference>
<proteinExistence type="inferred from homology"/>
<feature type="signal peptide" evidence="5">
    <location>
        <begin position="1"/>
        <end position="21"/>
    </location>
</feature>
<dbReference type="Gene3D" id="1.20.120.1490">
    <property type="match status" value="1"/>
</dbReference>
<evidence type="ECO:0000313" key="8">
    <source>
        <dbReference type="Proteomes" id="UP000221222"/>
    </source>
</evidence>
<reference evidence="7 8" key="1">
    <citation type="submission" date="2017-09" db="EMBL/GenBank/DDBJ databases">
        <title>Arcobacter canalis sp. nov., a new species isolated from a water canal contaminated with urban sewage.</title>
        <authorList>
            <person name="Perez-Cataluna A."/>
            <person name="Salas-Masso N."/>
            <person name="Figueras M.J."/>
        </authorList>
    </citation>
    <scope>NUCLEOTIDE SEQUENCE [LARGE SCALE GENOMIC DNA]</scope>
    <source>
        <strain evidence="7 8">F98-3</strain>
    </source>
</reference>
<dbReference type="InterPro" id="IPR052211">
    <property type="entry name" value="Cpx_auxiliary_protein"/>
</dbReference>